<gene>
    <name evidence="2" type="ORF">DFP95_101859</name>
</gene>
<dbReference type="InterPro" id="IPR013216">
    <property type="entry name" value="Methyltransf_11"/>
</dbReference>
<reference evidence="2 3" key="1">
    <citation type="submission" date="2018-07" db="EMBL/GenBank/DDBJ databases">
        <title>Genomic Encyclopedia of Type Strains, Phase III (KMG-III): the genomes of soil and plant-associated and newly described type strains.</title>
        <authorList>
            <person name="Whitman W."/>
        </authorList>
    </citation>
    <scope>NUCLEOTIDE SEQUENCE [LARGE SCALE GENOMIC DNA]</scope>
    <source>
        <strain evidence="2 3">CECT 8236</strain>
    </source>
</reference>
<protein>
    <submittedName>
        <fullName evidence="2">2-polyprenyl-3-methyl-5-hydroxy-6-metoxy-1, 4-benzoquinol methylase</fullName>
    </submittedName>
</protein>
<dbReference type="EMBL" id="QRDY01000001">
    <property type="protein sequence ID" value="RED66360.1"/>
    <property type="molecule type" value="Genomic_DNA"/>
</dbReference>
<dbReference type="RefSeq" id="WP_425453227.1">
    <property type="nucleotide sequence ID" value="NZ_QRDY01000001.1"/>
</dbReference>
<keyword evidence="2" id="KW-0489">Methyltransferase</keyword>
<evidence type="ECO:0000313" key="3">
    <source>
        <dbReference type="Proteomes" id="UP000256869"/>
    </source>
</evidence>
<dbReference type="Pfam" id="PF08241">
    <property type="entry name" value="Methyltransf_11"/>
    <property type="match status" value="1"/>
</dbReference>
<dbReference type="CDD" id="cd02440">
    <property type="entry name" value="AdoMet_MTases"/>
    <property type="match status" value="1"/>
</dbReference>
<dbReference type="InterPro" id="IPR029063">
    <property type="entry name" value="SAM-dependent_MTases_sf"/>
</dbReference>
<sequence length="244" mass="28412">MEYIGPKAYDNQEFFNQYMRRRHRDESPNTLIEKPVILELLGDVSDKAILDLGCGDGSLGIELINHGIKSYHGVEGSKNMYLKALENLISPEAKMELTTMEDYSYPQENFDIVVSQLAIHYIEDFNKLAHNIFQTLKLNGKLVFSVQHPLLTSSFESMTSSGRRYNWIVDDYFHSGKRTEPWIGEQVVKFHRTIENYFLTLQNAGFVINSLREPMPDKQYFSDNEEYLRRMRIPLFLLFSCSKS</sequence>
<feature type="domain" description="Methyltransferase type 11" evidence="1">
    <location>
        <begin position="50"/>
        <end position="144"/>
    </location>
</feature>
<proteinExistence type="predicted"/>
<dbReference type="Proteomes" id="UP000256869">
    <property type="component" value="Unassembled WGS sequence"/>
</dbReference>
<keyword evidence="2" id="KW-0808">Transferase</keyword>
<dbReference type="GO" id="GO:0008757">
    <property type="term" value="F:S-adenosylmethionine-dependent methyltransferase activity"/>
    <property type="evidence" value="ECO:0007669"/>
    <property type="project" value="InterPro"/>
</dbReference>
<dbReference type="AlphaFoldDB" id="A0A3D9IX02"/>
<dbReference type="SUPFAM" id="SSF53335">
    <property type="entry name" value="S-adenosyl-L-methionine-dependent methyltransferases"/>
    <property type="match status" value="1"/>
</dbReference>
<accession>A0A3D9IX02</accession>
<keyword evidence="3" id="KW-1185">Reference proteome</keyword>
<dbReference type="PANTHER" id="PTHR43861">
    <property type="entry name" value="TRANS-ACONITATE 2-METHYLTRANSFERASE-RELATED"/>
    <property type="match status" value="1"/>
</dbReference>
<evidence type="ECO:0000259" key="1">
    <source>
        <dbReference type="Pfam" id="PF08241"/>
    </source>
</evidence>
<dbReference type="GO" id="GO:0032259">
    <property type="term" value="P:methylation"/>
    <property type="evidence" value="ECO:0007669"/>
    <property type="project" value="UniProtKB-KW"/>
</dbReference>
<organism evidence="2 3">
    <name type="scientific">Cohnella lupini</name>
    <dbReference type="NCBI Taxonomy" id="1294267"/>
    <lineage>
        <taxon>Bacteria</taxon>
        <taxon>Bacillati</taxon>
        <taxon>Bacillota</taxon>
        <taxon>Bacilli</taxon>
        <taxon>Bacillales</taxon>
        <taxon>Paenibacillaceae</taxon>
        <taxon>Cohnella</taxon>
    </lineage>
</organism>
<evidence type="ECO:0000313" key="2">
    <source>
        <dbReference type="EMBL" id="RED66360.1"/>
    </source>
</evidence>
<name>A0A3D9IX02_9BACL</name>
<comment type="caution">
    <text evidence="2">The sequence shown here is derived from an EMBL/GenBank/DDBJ whole genome shotgun (WGS) entry which is preliminary data.</text>
</comment>
<dbReference type="Gene3D" id="3.40.50.150">
    <property type="entry name" value="Vaccinia Virus protein VP39"/>
    <property type="match status" value="1"/>
</dbReference>